<accession>A0A7W9HUJ3</accession>
<sequence length="76" mass="8112">MTADLPMRVEPLVFVGRVEVRFGNAFPAVLLVDHAALPRLVRSLTEGQAVLDQVVFSAAGRHVLVEEVGDDATGEG</sequence>
<name>A0A7W9HUJ3_9PSEU</name>
<evidence type="ECO:0000313" key="2">
    <source>
        <dbReference type="Proteomes" id="UP000552097"/>
    </source>
</evidence>
<dbReference type="AlphaFoldDB" id="A0A7W9HUJ3"/>
<proteinExistence type="predicted"/>
<dbReference type="RefSeq" id="WP_184928143.1">
    <property type="nucleotide sequence ID" value="NZ_JACHMO010000001.1"/>
</dbReference>
<comment type="caution">
    <text evidence="1">The sequence shown here is derived from an EMBL/GenBank/DDBJ whole genome shotgun (WGS) entry which is preliminary data.</text>
</comment>
<protein>
    <submittedName>
        <fullName evidence="1">Uncharacterized protein</fullName>
    </submittedName>
</protein>
<dbReference type="EMBL" id="JACHMO010000001">
    <property type="protein sequence ID" value="MBB5808209.1"/>
    <property type="molecule type" value="Genomic_DNA"/>
</dbReference>
<dbReference type="Proteomes" id="UP000552097">
    <property type="component" value="Unassembled WGS sequence"/>
</dbReference>
<keyword evidence="2" id="KW-1185">Reference proteome</keyword>
<gene>
    <name evidence="1" type="ORF">F4560_007977</name>
</gene>
<organism evidence="1 2">
    <name type="scientific">Saccharothrix ecbatanensis</name>
    <dbReference type="NCBI Taxonomy" id="1105145"/>
    <lineage>
        <taxon>Bacteria</taxon>
        <taxon>Bacillati</taxon>
        <taxon>Actinomycetota</taxon>
        <taxon>Actinomycetes</taxon>
        <taxon>Pseudonocardiales</taxon>
        <taxon>Pseudonocardiaceae</taxon>
        <taxon>Saccharothrix</taxon>
    </lineage>
</organism>
<evidence type="ECO:0000313" key="1">
    <source>
        <dbReference type="EMBL" id="MBB5808209.1"/>
    </source>
</evidence>
<reference evidence="1 2" key="1">
    <citation type="submission" date="2020-08" db="EMBL/GenBank/DDBJ databases">
        <title>Sequencing the genomes of 1000 actinobacteria strains.</title>
        <authorList>
            <person name="Klenk H.-P."/>
        </authorList>
    </citation>
    <scope>NUCLEOTIDE SEQUENCE [LARGE SCALE GENOMIC DNA]</scope>
    <source>
        <strain evidence="1 2">DSM 45486</strain>
    </source>
</reference>